<name>A0A2G5DB51_AQUCA</name>
<accession>A0A2G5DB51</accession>
<reference evidence="3 4" key="1">
    <citation type="submission" date="2017-09" db="EMBL/GenBank/DDBJ databases">
        <title>WGS assembly of Aquilegia coerulea Goldsmith.</title>
        <authorList>
            <person name="Hodges S."/>
            <person name="Kramer E."/>
            <person name="Nordborg M."/>
            <person name="Tomkins J."/>
            <person name="Borevitz J."/>
            <person name="Derieg N."/>
            <person name="Yan J."/>
            <person name="Mihaltcheva S."/>
            <person name="Hayes R.D."/>
            <person name="Rokhsar D."/>
        </authorList>
    </citation>
    <scope>NUCLEOTIDE SEQUENCE [LARGE SCALE GENOMIC DNA]</scope>
    <source>
        <strain evidence="4">cv. Goldsmith</strain>
    </source>
</reference>
<evidence type="ECO:0000256" key="2">
    <source>
        <dbReference type="ARBA" id="ARBA00023242"/>
    </source>
</evidence>
<proteinExistence type="predicted"/>
<dbReference type="GO" id="GO:0005634">
    <property type="term" value="C:nucleus"/>
    <property type="evidence" value="ECO:0007669"/>
    <property type="project" value="UniProtKB-SubCell"/>
</dbReference>
<evidence type="ECO:0000313" key="4">
    <source>
        <dbReference type="Proteomes" id="UP000230069"/>
    </source>
</evidence>
<dbReference type="STRING" id="218851.A0A2G5DB51"/>
<dbReference type="PANTHER" id="PTHR12214:SF0">
    <property type="entry name" value="LD29489P"/>
    <property type="match status" value="1"/>
</dbReference>
<dbReference type="Proteomes" id="UP000230069">
    <property type="component" value="Unassembled WGS sequence"/>
</dbReference>
<dbReference type="EMBL" id="KZ305041">
    <property type="protein sequence ID" value="PIA40692.1"/>
    <property type="molecule type" value="Genomic_DNA"/>
</dbReference>
<dbReference type="InParanoid" id="A0A2G5DB51"/>
<organism evidence="3 4">
    <name type="scientific">Aquilegia coerulea</name>
    <name type="common">Rocky mountain columbine</name>
    <dbReference type="NCBI Taxonomy" id="218851"/>
    <lineage>
        <taxon>Eukaryota</taxon>
        <taxon>Viridiplantae</taxon>
        <taxon>Streptophyta</taxon>
        <taxon>Embryophyta</taxon>
        <taxon>Tracheophyta</taxon>
        <taxon>Spermatophyta</taxon>
        <taxon>Magnoliopsida</taxon>
        <taxon>Ranunculales</taxon>
        <taxon>Ranunculaceae</taxon>
        <taxon>Thalictroideae</taxon>
        <taxon>Aquilegia</taxon>
    </lineage>
</organism>
<keyword evidence="2" id="KW-0539">Nucleus</keyword>
<evidence type="ECO:0000256" key="1">
    <source>
        <dbReference type="ARBA" id="ARBA00004123"/>
    </source>
</evidence>
<evidence type="ECO:0000313" key="3">
    <source>
        <dbReference type="EMBL" id="PIA40692.1"/>
    </source>
</evidence>
<dbReference type="GO" id="GO:0000398">
    <property type="term" value="P:mRNA splicing, via spliceosome"/>
    <property type="evidence" value="ECO:0007669"/>
    <property type="project" value="InterPro"/>
</dbReference>
<dbReference type="AlphaFoldDB" id="A0A2G5DB51"/>
<dbReference type="GO" id="GO:0003677">
    <property type="term" value="F:DNA binding"/>
    <property type="evidence" value="ECO:0007669"/>
    <property type="project" value="InterPro"/>
</dbReference>
<gene>
    <name evidence="3" type="ORF">AQUCO_02400036v1</name>
</gene>
<protein>
    <submittedName>
        <fullName evidence="3">Uncharacterized protein</fullName>
    </submittedName>
</protein>
<comment type="subcellular location">
    <subcellularLocation>
        <location evidence="1">Nucleus</location>
    </subcellularLocation>
</comment>
<dbReference type="InterPro" id="IPR012890">
    <property type="entry name" value="GCFC2-like"/>
</dbReference>
<sequence length="81" mass="9150">MVPTWTTLVIKAVPSAARLFAYRFVMSIRLLQHICLWKDILALPILDKLAQVQNKCRPYEVMLELLSSALLLDVALLAEVA</sequence>
<dbReference type="OrthoDB" id="1678450at2759"/>
<dbReference type="PANTHER" id="PTHR12214">
    <property type="entry name" value="GC-RICH SEQUENCE DNA-BINDING FACTOR"/>
    <property type="match status" value="1"/>
</dbReference>
<keyword evidence="4" id="KW-1185">Reference proteome</keyword>